<gene>
    <name evidence="1" type="ORF">PVAP13_3NG234263</name>
</gene>
<proteinExistence type="predicted"/>
<reference evidence="1" key="1">
    <citation type="submission" date="2020-05" db="EMBL/GenBank/DDBJ databases">
        <title>WGS assembly of Panicum virgatum.</title>
        <authorList>
            <person name="Lovell J.T."/>
            <person name="Jenkins J."/>
            <person name="Shu S."/>
            <person name="Juenger T.E."/>
            <person name="Schmutz J."/>
        </authorList>
    </citation>
    <scope>NUCLEOTIDE SEQUENCE</scope>
    <source>
        <strain evidence="1">AP13</strain>
    </source>
</reference>
<keyword evidence="2" id="KW-1185">Reference proteome</keyword>
<name>A0A8T0U9X6_PANVG</name>
<sequence length="156" mass="17040">MVSASPSSWWLLVHPAPSPMLAPPVAFYPNRKQITGSGGGAPWPPIRIGSESPVCLNQSLGRLRVKRHLKIARSSPMCCCRDVPHCRRSHEVVGFVSSRAAPLPSPVARRLPPPIPCCFSFLTTYCTKGMNQFFQIMYVPIVSFGLSGNTNFICAS</sequence>
<dbReference type="EMBL" id="CM029042">
    <property type="protein sequence ID" value="KAG2620911.1"/>
    <property type="molecule type" value="Genomic_DNA"/>
</dbReference>
<dbReference type="Proteomes" id="UP000823388">
    <property type="component" value="Chromosome 3N"/>
</dbReference>
<protein>
    <submittedName>
        <fullName evidence="1">Uncharacterized protein</fullName>
    </submittedName>
</protein>
<evidence type="ECO:0000313" key="1">
    <source>
        <dbReference type="EMBL" id="KAG2620911.1"/>
    </source>
</evidence>
<comment type="caution">
    <text evidence="1">The sequence shown here is derived from an EMBL/GenBank/DDBJ whole genome shotgun (WGS) entry which is preliminary data.</text>
</comment>
<dbReference type="AlphaFoldDB" id="A0A8T0U9X6"/>
<organism evidence="1 2">
    <name type="scientific">Panicum virgatum</name>
    <name type="common">Blackwell switchgrass</name>
    <dbReference type="NCBI Taxonomy" id="38727"/>
    <lineage>
        <taxon>Eukaryota</taxon>
        <taxon>Viridiplantae</taxon>
        <taxon>Streptophyta</taxon>
        <taxon>Embryophyta</taxon>
        <taxon>Tracheophyta</taxon>
        <taxon>Spermatophyta</taxon>
        <taxon>Magnoliopsida</taxon>
        <taxon>Liliopsida</taxon>
        <taxon>Poales</taxon>
        <taxon>Poaceae</taxon>
        <taxon>PACMAD clade</taxon>
        <taxon>Panicoideae</taxon>
        <taxon>Panicodae</taxon>
        <taxon>Paniceae</taxon>
        <taxon>Panicinae</taxon>
        <taxon>Panicum</taxon>
        <taxon>Panicum sect. Hiantes</taxon>
    </lineage>
</organism>
<accession>A0A8T0U9X6</accession>
<evidence type="ECO:0000313" key="2">
    <source>
        <dbReference type="Proteomes" id="UP000823388"/>
    </source>
</evidence>